<dbReference type="Pfam" id="PF04461">
    <property type="entry name" value="YajQ"/>
    <property type="match status" value="1"/>
</dbReference>
<dbReference type="PANTHER" id="PTHR30476:SF0">
    <property type="entry name" value="UPF0234 PROTEIN YAJQ"/>
    <property type="match status" value="1"/>
</dbReference>
<accession>A0A934K4D9</accession>
<dbReference type="InterPro" id="IPR007551">
    <property type="entry name" value="YajQ/Smlt4090-like"/>
</dbReference>
<keyword evidence="1 3" id="KW-0547">Nucleotide-binding</keyword>
<dbReference type="Gene3D" id="3.30.70.860">
    <property type="match status" value="1"/>
</dbReference>
<evidence type="ECO:0000313" key="4">
    <source>
        <dbReference type="EMBL" id="MBJ7601466.1"/>
    </source>
</evidence>
<comment type="similarity">
    <text evidence="2 3">Belongs to the YajQ family.</text>
</comment>
<proteinExistence type="inferred from homology"/>
<dbReference type="PANTHER" id="PTHR30476">
    <property type="entry name" value="UPF0234 PROTEIN YAJQ"/>
    <property type="match status" value="1"/>
</dbReference>
<sequence length="164" mass="18335">MPQDFSFDVVSEYDAAELTNAIDQARREVSTRFDFKGTDATIEQKGATVVVEASTEDRARAAFQVLLDKAVRRGLARKLFQADEPKTVGRGRGQIEVKLNAGISDDLAKSLQKRARQVSPKVQTRIQGDQLRVSSREKDALQAVIKVLRDDESIPVPLQFTNYR</sequence>
<evidence type="ECO:0000256" key="2">
    <source>
        <dbReference type="ARBA" id="ARBA00093450"/>
    </source>
</evidence>
<gene>
    <name evidence="4" type="ORF">JF922_25750</name>
</gene>
<name>A0A934K4D9_9BACT</name>
<evidence type="ECO:0000256" key="3">
    <source>
        <dbReference type="HAMAP-Rule" id="MF_00632"/>
    </source>
</evidence>
<reference evidence="4" key="1">
    <citation type="submission" date="2020-10" db="EMBL/GenBank/DDBJ databases">
        <title>Ca. Dormibacterota MAGs.</title>
        <authorList>
            <person name="Montgomery K."/>
        </authorList>
    </citation>
    <scope>NUCLEOTIDE SEQUENCE [LARGE SCALE GENOMIC DNA]</scope>
    <source>
        <strain evidence="4">SC8812_S17_10</strain>
    </source>
</reference>
<dbReference type="Proteomes" id="UP000612893">
    <property type="component" value="Unassembled WGS sequence"/>
</dbReference>
<organism evidence="4 5">
    <name type="scientific">Candidatus Nephthysia bennettiae</name>
    <dbReference type="NCBI Taxonomy" id="3127016"/>
    <lineage>
        <taxon>Bacteria</taxon>
        <taxon>Bacillati</taxon>
        <taxon>Candidatus Dormiibacterota</taxon>
        <taxon>Candidatus Dormibacteria</taxon>
        <taxon>Candidatus Dormibacterales</taxon>
        <taxon>Candidatus Dormibacteraceae</taxon>
        <taxon>Candidatus Nephthysia</taxon>
    </lineage>
</organism>
<dbReference type="NCBIfam" id="NF003819">
    <property type="entry name" value="PRK05412.1"/>
    <property type="match status" value="1"/>
</dbReference>
<dbReference type="HAMAP" id="MF_00632">
    <property type="entry name" value="UPF0234"/>
    <property type="match status" value="1"/>
</dbReference>
<dbReference type="EMBL" id="JAEKNR010000246">
    <property type="protein sequence ID" value="MBJ7601466.1"/>
    <property type="molecule type" value="Genomic_DNA"/>
</dbReference>
<comment type="function">
    <text evidence="3">Nucleotide-binding protein.</text>
</comment>
<dbReference type="RefSeq" id="WP_338205706.1">
    <property type="nucleotide sequence ID" value="NZ_JAEKNR010000246.1"/>
</dbReference>
<protein>
    <recommendedName>
        <fullName evidence="3">Nucleotide-binding protein JF922_25750</fullName>
    </recommendedName>
</protein>
<dbReference type="InterPro" id="IPR036183">
    <property type="entry name" value="YajQ-like_sf"/>
</dbReference>
<comment type="caution">
    <text evidence="4">The sequence shown here is derived from an EMBL/GenBank/DDBJ whole genome shotgun (WGS) entry which is preliminary data.</text>
</comment>
<dbReference type="InterPro" id="IPR035570">
    <property type="entry name" value="UPF0234_N"/>
</dbReference>
<dbReference type="Gene3D" id="3.30.70.990">
    <property type="entry name" value="YajQ-like, domain 2"/>
    <property type="match status" value="1"/>
</dbReference>
<dbReference type="SUPFAM" id="SSF89963">
    <property type="entry name" value="YajQ-like"/>
    <property type="match status" value="2"/>
</dbReference>
<dbReference type="GO" id="GO:0000166">
    <property type="term" value="F:nucleotide binding"/>
    <property type="evidence" value="ECO:0007669"/>
    <property type="project" value="UniProtKB-UniRule"/>
</dbReference>
<keyword evidence="5" id="KW-1185">Reference proteome</keyword>
<evidence type="ECO:0000313" key="5">
    <source>
        <dbReference type="Proteomes" id="UP000612893"/>
    </source>
</evidence>
<evidence type="ECO:0000256" key="1">
    <source>
        <dbReference type="ARBA" id="ARBA00022741"/>
    </source>
</evidence>
<dbReference type="CDD" id="cd11740">
    <property type="entry name" value="YajQ_like"/>
    <property type="match status" value="1"/>
</dbReference>
<dbReference type="InterPro" id="IPR035571">
    <property type="entry name" value="UPF0234-like_C"/>
</dbReference>
<dbReference type="AlphaFoldDB" id="A0A934K4D9"/>